<keyword evidence="7 8" id="KW-0472">Membrane</keyword>
<feature type="transmembrane region" description="Helical" evidence="8">
    <location>
        <begin position="92"/>
        <end position="113"/>
    </location>
</feature>
<feature type="transmembrane region" description="Helical" evidence="8">
    <location>
        <begin position="357"/>
        <end position="377"/>
    </location>
</feature>
<dbReference type="NCBIfam" id="TIGR00710">
    <property type="entry name" value="efflux_Bcr_CflA"/>
    <property type="match status" value="1"/>
</dbReference>
<evidence type="ECO:0000256" key="7">
    <source>
        <dbReference type="ARBA" id="ARBA00023136"/>
    </source>
</evidence>
<evidence type="ECO:0000256" key="2">
    <source>
        <dbReference type="ARBA" id="ARBA00006236"/>
    </source>
</evidence>
<feature type="transmembrane region" description="Helical" evidence="8">
    <location>
        <begin position="298"/>
        <end position="318"/>
    </location>
</feature>
<sequence>MLAGIALLSTGGPFGTDMYLPSLPEITEELDTTASLTQLTITAFMVGMAVGQLVIGPLSDRVGRNRLLVGATIVALVSSVLCALAPSVGLFIVVRFFQGAAGGAGVTLGRAMIADRVQGAAAAAALSTMMMFTSLAPILAPVVGGAVAGLAGWRAVFWTLAGLALLQVVVALALPETHPKENRATGSILTVYRRMGGLFLIGPYVGHLVAFAVGFGVLFAFISGSSFVMQEQFGLSASTFSLVFAGNAAALVLANMLNVRIVGRVGAPRMQIVGQTLLVIGAVGLLVVALTVHSLPLVAVLTFVATIGTGFNMGNTTAQAMDLAPGRAGAASALLGAAQFLMAGLVAPLAGLGDDGLLTMATIMVVCASVAVVGGVVGRRGAARLALLKQP</sequence>
<accession>A0A9D1RPN2</accession>
<dbReference type="InterPro" id="IPR004812">
    <property type="entry name" value="Efflux_drug-R_Bcr/CmlA"/>
</dbReference>
<evidence type="ECO:0000256" key="4">
    <source>
        <dbReference type="ARBA" id="ARBA00022475"/>
    </source>
</evidence>
<gene>
    <name evidence="10" type="ORF">H9870_09945</name>
</gene>
<dbReference type="Proteomes" id="UP000824190">
    <property type="component" value="Unassembled WGS sequence"/>
</dbReference>
<dbReference type="CDD" id="cd17320">
    <property type="entry name" value="MFS_MdfA_MDR_like"/>
    <property type="match status" value="1"/>
</dbReference>
<comment type="subcellular location">
    <subcellularLocation>
        <location evidence="1">Cell membrane</location>
        <topology evidence="1">Multi-pass membrane protein</topology>
    </subcellularLocation>
</comment>
<dbReference type="GO" id="GO:1990961">
    <property type="term" value="P:xenobiotic detoxification by transmembrane export across the plasma membrane"/>
    <property type="evidence" value="ECO:0007669"/>
    <property type="project" value="InterPro"/>
</dbReference>
<reference evidence="10" key="2">
    <citation type="submission" date="2021-04" db="EMBL/GenBank/DDBJ databases">
        <authorList>
            <person name="Gilroy R."/>
        </authorList>
    </citation>
    <scope>NUCLEOTIDE SEQUENCE</scope>
    <source>
        <strain evidence="10">CHK32-1732</strain>
    </source>
</reference>
<feature type="transmembrane region" description="Helical" evidence="8">
    <location>
        <begin position="155"/>
        <end position="174"/>
    </location>
</feature>
<keyword evidence="6 8" id="KW-1133">Transmembrane helix</keyword>
<keyword evidence="4" id="KW-1003">Cell membrane</keyword>
<feature type="transmembrane region" description="Helical" evidence="8">
    <location>
        <begin position="120"/>
        <end position="143"/>
    </location>
</feature>
<evidence type="ECO:0000256" key="6">
    <source>
        <dbReference type="ARBA" id="ARBA00022989"/>
    </source>
</evidence>
<feature type="transmembrane region" description="Helical" evidence="8">
    <location>
        <begin position="195"/>
        <end position="222"/>
    </location>
</feature>
<dbReference type="EMBL" id="DXGC01000081">
    <property type="protein sequence ID" value="HIW91968.1"/>
    <property type="molecule type" value="Genomic_DNA"/>
</dbReference>
<dbReference type="AlphaFoldDB" id="A0A9D1RPN2"/>
<dbReference type="PRINTS" id="PR00173">
    <property type="entry name" value="EDTRNSPORT"/>
</dbReference>
<dbReference type="SUPFAM" id="SSF103473">
    <property type="entry name" value="MFS general substrate transporter"/>
    <property type="match status" value="1"/>
</dbReference>
<organism evidence="10 11">
    <name type="scientific">Candidatus Corynebacterium avicola</name>
    <dbReference type="NCBI Taxonomy" id="2838527"/>
    <lineage>
        <taxon>Bacteria</taxon>
        <taxon>Bacillati</taxon>
        <taxon>Actinomycetota</taxon>
        <taxon>Actinomycetes</taxon>
        <taxon>Mycobacteriales</taxon>
        <taxon>Corynebacteriaceae</taxon>
        <taxon>Corynebacterium</taxon>
    </lineage>
</organism>
<evidence type="ECO:0000256" key="8">
    <source>
        <dbReference type="SAM" id="Phobius"/>
    </source>
</evidence>
<keyword evidence="3" id="KW-0813">Transport</keyword>
<feature type="transmembrane region" description="Helical" evidence="8">
    <location>
        <begin position="242"/>
        <end position="260"/>
    </location>
</feature>
<dbReference type="Gene3D" id="1.20.1720.10">
    <property type="entry name" value="Multidrug resistance protein D"/>
    <property type="match status" value="1"/>
</dbReference>
<feature type="domain" description="Major facilitator superfamily (MFS) profile" evidence="9">
    <location>
        <begin position="1"/>
        <end position="386"/>
    </location>
</feature>
<keyword evidence="5 8" id="KW-0812">Transmembrane</keyword>
<dbReference type="GO" id="GO:0005886">
    <property type="term" value="C:plasma membrane"/>
    <property type="evidence" value="ECO:0007669"/>
    <property type="project" value="UniProtKB-SubCell"/>
</dbReference>
<comment type="similarity">
    <text evidence="2">Belongs to the major facilitator superfamily. Bcr/CmlA family.</text>
</comment>
<feature type="transmembrane region" description="Helical" evidence="8">
    <location>
        <begin position="330"/>
        <end position="351"/>
    </location>
</feature>
<dbReference type="PROSITE" id="PS50850">
    <property type="entry name" value="MFS"/>
    <property type="match status" value="1"/>
</dbReference>
<comment type="caution">
    <text evidence="10">The sequence shown here is derived from an EMBL/GenBank/DDBJ whole genome shotgun (WGS) entry which is preliminary data.</text>
</comment>
<evidence type="ECO:0000259" key="9">
    <source>
        <dbReference type="PROSITE" id="PS50850"/>
    </source>
</evidence>
<dbReference type="GO" id="GO:0042910">
    <property type="term" value="F:xenobiotic transmembrane transporter activity"/>
    <property type="evidence" value="ECO:0007669"/>
    <property type="project" value="InterPro"/>
</dbReference>
<dbReference type="PANTHER" id="PTHR23502:SF132">
    <property type="entry name" value="POLYAMINE TRANSPORTER 2-RELATED"/>
    <property type="match status" value="1"/>
</dbReference>
<evidence type="ECO:0000256" key="3">
    <source>
        <dbReference type="ARBA" id="ARBA00022448"/>
    </source>
</evidence>
<evidence type="ECO:0000313" key="11">
    <source>
        <dbReference type="Proteomes" id="UP000824190"/>
    </source>
</evidence>
<feature type="transmembrane region" description="Helical" evidence="8">
    <location>
        <begin position="272"/>
        <end position="292"/>
    </location>
</feature>
<dbReference type="InterPro" id="IPR036259">
    <property type="entry name" value="MFS_trans_sf"/>
</dbReference>
<proteinExistence type="inferred from homology"/>
<feature type="transmembrane region" description="Helical" evidence="8">
    <location>
        <begin position="67"/>
        <end position="86"/>
    </location>
</feature>
<protein>
    <submittedName>
        <fullName evidence="10">Multidrug effflux MFS transporter</fullName>
    </submittedName>
</protein>
<dbReference type="InterPro" id="IPR011701">
    <property type="entry name" value="MFS"/>
</dbReference>
<evidence type="ECO:0000256" key="5">
    <source>
        <dbReference type="ARBA" id="ARBA00022692"/>
    </source>
</evidence>
<evidence type="ECO:0000256" key="1">
    <source>
        <dbReference type="ARBA" id="ARBA00004651"/>
    </source>
</evidence>
<evidence type="ECO:0000313" key="10">
    <source>
        <dbReference type="EMBL" id="HIW91968.1"/>
    </source>
</evidence>
<dbReference type="PANTHER" id="PTHR23502">
    <property type="entry name" value="MAJOR FACILITATOR SUPERFAMILY"/>
    <property type="match status" value="1"/>
</dbReference>
<dbReference type="Pfam" id="PF07690">
    <property type="entry name" value="MFS_1"/>
    <property type="match status" value="1"/>
</dbReference>
<dbReference type="InterPro" id="IPR020846">
    <property type="entry name" value="MFS_dom"/>
</dbReference>
<name>A0A9D1RPN2_9CORY</name>
<feature type="transmembrane region" description="Helical" evidence="8">
    <location>
        <begin position="39"/>
        <end position="55"/>
    </location>
</feature>
<reference evidence="10" key="1">
    <citation type="journal article" date="2021" name="PeerJ">
        <title>Extensive microbial diversity within the chicken gut microbiome revealed by metagenomics and culture.</title>
        <authorList>
            <person name="Gilroy R."/>
            <person name="Ravi A."/>
            <person name="Getino M."/>
            <person name="Pursley I."/>
            <person name="Horton D.L."/>
            <person name="Alikhan N.F."/>
            <person name="Baker D."/>
            <person name="Gharbi K."/>
            <person name="Hall N."/>
            <person name="Watson M."/>
            <person name="Adriaenssens E.M."/>
            <person name="Foster-Nyarko E."/>
            <person name="Jarju S."/>
            <person name="Secka A."/>
            <person name="Antonio M."/>
            <person name="Oren A."/>
            <person name="Chaudhuri R.R."/>
            <person name="La Ragione R."/>
            <person name="Hildebrand F."/>
            <person name="Pallen M.J."/>
        </authorList>
    </citation>
    <scope>NUCLEOTIDE SEQUENCE</scope>
    <source>
        <strain evidence="10">CHK32-1732</strain>
    </source>
</reference>